<evidence type="ECO:0000313" key="15">
    <source>
        <dbReference type="Proteomes" id="UP001149074"/>
    </source>
</evidence>
<comment type="similarity">
    <text evidence="3 12">Belongs to the PIGG/PIGN/PIGO family. PIGG subfamily.</text>
</comment>
<keyword evidence="9 12" id="KW-1133">Transmembrane helix</keyword>
<dbReference type="GO" id="GO:0051267">
    <property type="term" value="F:CP2 mannose-ethanolamine phosphotransferase activity"/>
    <property type="evidence" value="ECO:0007669"/>
    <property type="project" value="TreeGrafter"/>
</dbReference>
<dbReference type="InterPro" id="IPR037674">
    <property type="entry name" value="PIG-G_N"/>
</dbReference>
<dbReference type="CDD" id="cd16024">
    <property type="entry name" value="GPI_EPT_2"/>
    <property type="match status" value="1"/>
</dbReference>
<keyword evidence="11" id="KW-0325">Glycoprotein</keyword>
<dbReference type="AlphaFoldDB" id="A0A9W9KG99"/>
<evidence type="ECO:0000256" key="9">
    <source>
        <dbReference type="ARBA" id="ARBA00022989"/>
    </source>
</evidence>
<keyword evidence="6 12" id="KW-0808">Transferase</keyword>
<feature type="domain" description="GPI ethanolamine phosphate transferase 2 C-terminal" evidence="13">
    <location>
        <begin position="641"/>
        <end position="817"/>
    </location>
</feature>
<accession>A0A9W9KG99</accession>
<feature type="transmembrane region" description="Helical" evidence="12">
    <location>
        <begin position="794"/>
        <end position="815"/>
    </location>
</feature>
<evidence type="ECO:0000313" key="14">
    <source>
        <dbReference type="EMBL" id="KAJ5104042.1"/>
    </source>
</evidence>
<sequence length="823" mass="90781">MGVKRISLFLANILLPVAVVLFAGGLFMAQPPSTIIPYAYKNKTSAPFDKVVFMVIDALRSDFVYSNHSGFEFTQSLIRSGSAVPFTARASPPSLTISRIKAMTIGSNPSFLDVILNIADDNDASDLSNEDTWLSRLKATLRGKLVFYGENTWLQLYPDVFDRSEGASAFFVPDFTEIDNNIKVHVTPQLRLQDWSALVFHFPGMDHVGHTGGPTSPHMLPKQREMDLIIQEIYEAIDSQPHLHSTLFVVAGDHGMNQQGNHGGSSAGETSPGMLLISPRFNSLSTDRIAPATPHNREFDFYSVVQQPDIVPTLAGLLGFPIPTKSVGIFMPQFLPLWEDSAEGSQLLLENAHQLLNLRGSKTDPTSNAALERIESRLFIDPNSTEVMRDLYRLCDKIQSAMATTTVNPNFRLLFAGLFSAFLASILPYIRSSHTKPGLIQAFLPVAYIAFYTMAMMNENYVKQEDKFWYPVSLLWLGYLGYSSNWGTGISGHVMPVLLQFLVISWTQSGDATHFLPQLIQTFISHYPILLWILMGWTYITVSARLNRSLASVSSVTIPRKLLTTTLGILSLSFKFGSATLNNPDLVSFATSRALGWVREVNLALTARLILSVCGGMLVFFLIQGHRHKRISSKVLNFRMTKFSFQLLVSKSQNLSVSQVTLTTIILSQASFFAFGGSNTIASIDLTNGFNGVEAYNSIAVVLQTLFANWAGPTWWACGGIRILCVVNQPDPPCTPSPRKLAKEAMSITDDGSFDFYMAIQTTFVALGLAAVMVACLVVHDTAIMWTFLAPKYIFASLWVIFYHLIVTAGLFGMIGKVTAVAG</sequence>
<dbReference type="RefSeq" id="XP_056477422.1">
    <property type="nucleotide sequence ID" value="XM_056617065.1"/>
</dbReference>
<dbReference type="GO" id="GO:0006506">
    <property type="term" value="P:GPI anchor biosynthetic process"/>
    <property type="evidence" value="ECO:0007669"/>
    <property type="project" value="UniProtKB-KW"/>
</dbReference>
<keyword evidence="15" id="KW-1185">Reference proteome</keyword>
<dbReference type="EMBL" id="JAPQKI010000004">
    <property type="protein sequence ID" value="KAJ5104042.1"/>
    <property type="molecule type" value="Genomic_DNA"/>
</dbReference>
<dbReference type="Pfam" id="PF01663">
    <property type="entry name" value="Phosphodiest"/>
    <property type="match status" value="1"/>
</dbReference>
<evidence type="ECO:0000256" key="3">
    <source>
        <dbReference type="ARBA" id="ARBA00005315"/>
    </source>
</evidence>
<comment type="function">
    <text evidence="12">Ethanolamine phosphate transferase involved in glycosylphosphatidylinositol-anchor biosynthesis. Transfers ethanolamine phosphate to the GPI second mannose.</text>
</comment>
<evidence type="ECO:0000256" key="6">
    <source>
        <dbReference type="ARBA" id="ARBA00022679"/>
    </source>
</evidence>
<evidence type="ECO:0000256" key="5">
    <source>
        <dbReference type="ARBA" id="ARBA00022502"/>
    </source>
</evidence>
<evidence type="ECO:0000256" key="10">
    <source>
        <dbReference type="ARBA" id="ARBA00023136"/>
    </source>
</evidence>
<protein>
    <recommendedName>
        <fullName evidence="4 12">GPI ethanolamine phosphate transferase 2</fullName>
    </recommendedName>
</protein>
<gene>
    <name evidence="14" type="ORF">N7532_004571</name>
</gene>
<comment type="subcellular location">
    <subcellularLocation>
        <location evidence="1 12">Endoplasmic reticulum membrane</location>
        <topology evidence="1 12">Multi-pass membrane protein</topology>
    </subcellularLocation>
</comment>
<dbReference type="OrthoDB" id="272139at2759"/>
<reference evidence="14" key="2">
    <citation type="journal article" date="2023" name="IMA Fungus">
        <title>Comparative genomic study of the Penicillium genus elucidates a diverse pangenome and 15 lateral gene transfer events.</title>
        <authorList>
            <person name="Petersen C."/>
            <person name="Sorensen T."/>
            <person name="Nielsen M.R."/>
            <person name="Sondergaard T.E."/>
            <person name="Sorensen J.L."/>
            <person name="Fitzpatrick D.A."/>
            <person name="Frisvad J.C."/>
            <person name="Nielsen K.L."/>
        </authorList>
    </citation>
    <scope>NUCLEOTIDE SEQUENCE</scope>
    <source>
        <strain evidence="14">IBT 30761</strain>
    </source>
</reference>
<comment type="caution">
    <text evidence="14">The sequence shown here is derived from an EMBL/GenBank/DDBJ whole genome shotgun (WGS) entry which is preliminary data.</text>
</comment>
<evidence type="ECO:0000256" key="12">
    <source>
        <dbReference type="RuleBase" id="RU367106"/>
    </source>
</evidence>
<evidence type="ECO:0000256" key="7">
    <source>
        <dbReference type="ARBA" id="ARBA00022692"/>
    </source>
</evidence>
<dbReference type="SUPFAM" id="SSF53649">
    <property type="entry name" value="Alkaline phosphatase-like"/>
    <property type="match status" value="1"/>
</dbReference>
<feature type="transmembrane region" description="Helical" evidence="12">
    <location>
        <begin position="468"/>
        <end position="483"/>
    </location>
</feature>
<evidence type="ECO:0000256" key="4">
    <source>
        <dbReference type="ARBA" id="ARBA00020830"/>
    </source>
</evidence>
<feature type="transmembrane region" description="Helical" evidence="12">
    <location>
        <begin position="437"/>
        <end position="456"/>
    </location>
</feature>
<evidence type="ECO:0000256" key="1">
    <source>
        <dbReference type="ARBA" id="ARBA00004477"/>
    </source>
</evidence>
<dbReference type="PANTHER" id="PTHR23072:SF0">
    <property type="entry name" value="GPI ETHANOLAMINE PHOSPHATE TRANSFERASE 2"/>
    <property type="match status" value="1"/>
</dbReference>
<evidence type="ECO:0000256" key="8">
    <source>
        <dbReference type="ARBA" id="ARBA00022824"/>
    </source>
</evidence>
<feature type="transmembrane region" description="Helical" evidence="12">
    <location>
        <begin position="519"/>
        <end position="542"/>
    </location>
</feature>
<evidence type="ECO:0000259" key="13">
    <source>
        <dbReference type="Pfam" id="PF19316"/>
    </source>
</evidence>
<proteinExistence type="inferred from homology"/>
<organism evidence="14 15">
    <name type="scientific">Penicillium argentinense</name>
    <dbReference type="NCBI Taxonomy" id="1131581"/>
    <lineage>
        <taxon>Eukaryota</taxon>
        <taxon>Fungi</taxon>
        <taxon>Dikarya</taxon>
        <taxon>Ascomycota</taxon>
        <taxon>Pezizomycotina</taxon>
        <taxon>Eurotiomycetes</taxon>
        <taxon>Eurotiomycetidae</taxon>
        <taxon>Eurotiales</taxon>
        <taxon>Aspergillaceae</taxon>
        <taxon>Penicillium</taxon>
    </lineage>
</organism>
<dbReference type="GO" id="GO:0005789">
    <property type="term" value="C:endoplasmic reticulum membrane"/>
    <property type="evidence" value="ECO:0007669"/>
    <property type="project" value="UniProtKB-SubCell"/>
</dbReference>
<reference evidence="14" key="1">
    <citation type="submission" date="2022-11" db="EMBL/GenBank/DDBJ databases">
        <authorList>
            <person name="Petersen C."/>
        </authorList>
    </citation>
    <scope>NUCLEOTIDE SEQUENCE</scope>
    <source>
        <strain evidence="14">IBT 30761</strain>
    </source>
</reference>
<feature type="transmembrane region" description="Helical" evidence="12">
    <location>
        <begin position="562"/>
        <end position="581"/>
    </location>
</feature>
<evidence type="ECO:0000256" key="2">
    <source>
        <dbReference type="ARBA" id="ARBA00004687"/>
    </source>
</evidence>
<name>A0A9W9KG99_9EURO</name>
<feature type="domain" description="GPI ethanolamine phosphate transferase 2 C-terminal" evidence="13">
    <location>
        <begin position="410"/>
        <end position="632"/>
    </location>
</feature>
<dbReference type="Gene3D" id="3.40.720.10">
    <property type="entry name" value="Alkaline Phosphatase, subunit A"/>
    <property type="match status" value="1"/>
</dbReference>
<dbReference type="Pfam" id="PF19316">
    <property type="entry name" value="PIGO_PIGG"/>
    <property type="match status" value="2"/>
</dbReference>
<dbReference type="InterPro" id="IPR002591">
    <property type="entry name" value="Phosphodiest/P_Trfase"/>
</dbReference>
<dbReference type="InterPro" id="IPR039527">
    <property type="entry name" value="PIGG/GPI7"/>
</dbReference>
<dbReference type="InterPro" id="IPR017850">
    <property type="entry name" value="Alkaline_phosphatase_core_sf"/>
</dbReference>
<comment type="caution">
    <text evidence="12">Lacks conserved residue(s) required for the propagation of feature annotation.</text>
</comment>
<dbReference type="PANTHER" id="PTHR23072">
    <property type="entry name" value="PHOSPHATIDYLINOSITOL GLYCAN-RELATED"/>
    <property type="match status" value="1"/>
</dbReference>
<dbReference type="InterPro" id="IPR045687">
    <property type="entry name" value="PIGG/GPI7_C"/>
</dbReference>
<keyword evidence="7 12" id="KW-0812">Transmembrane</keyword>
<dbReference type="GeneID" id="81356044"/>
<comment type="pathway">
    <text evidence="2 12">Glycolipid biosynthesis; glycosylphosphatidylinositol-anchor biosynthesis.</text>
</comment>
<keyword evidence="5 12" id="KW-0337">GPI-anchor biosynthesis</keyword>
<evidence type="ECO:0000256" key="11">
    <source>
        <dbReference type="ARBA" id="ARBA00023180"/>
    </source>
</evidence>
<dbReference type="Proteomes" id="UP001149074">
    <property type="component" value="Unassembled WGS sequence"/>
</dbReference>
<feature type="transmembrane region" description="Helical" evidence="12">
    <location>
        <begin position="764"/>
        <end position="788"/>
    </location>
</feature>
<keyword evidence="10 12" id="KW-0472">Membrane</keyword>
<feature type="transmembrane region" description="Helical" evidence="12">
    <location>
        <begin position="601"/>
        <end position="623"/>
    </location>
</feature>
<keyword evidence="8 12" id="KW-0256">Endoplasmic reticulum</keyword>